<dbReference type="InParanoid" id="G1NC99"/>
<dbReference type="PROSITE" id="PS01187">
    <property type="entry name" value="EGF_CA"/>
    <property type="match status" value="2"/>
</dbReference>
<keyword evidence="1 6" id="KW-0245">EGF-like domain</keyword>
<dbReference type="Gene3D" id="2.60.120.260">
    <property type="entry name" value="Galactose-binding domain-like"/>
    <property type="match status" value="1"/>
</dbReference>
<keyword evidence="4" id="KW-0175">Coiled coil</keyword>
<feature type="disulfide bond" evidence="6">
    <location>
        <begin position="1234"/>
        <end position="1243"/>
    </location>
</feature>
<evidence type="ECO:0000259" key="8">
    <source>
        <dbReference type="PROSITE" id="PS50026"/>
    </source>
</evidence>
<dbReference type="SUPFAM" id="SSF57184">
    <property type="entry name" value="Growth factor receptor domain"/>
    <property type="match status" value="1"/>
</dbReference>
<dbReference type="Pfam" id="PF26129">
    <property type="entry name" value="Vwde"/>
    <property type="match status" value="1"/>
</dbReference>
<evidence type="ECO:0000256" key="1">
    <source>
        <dbReference type="ARBA" id="ARBA00022536"/>
    </source>
</evidence>
<dbReference type="Pfam" id="PF25776">
    <property type="entry name" value="Ig_VWDE"/>
    <property type="match status" value="1"/>
</dbReference>
<dbReference type="HOGENOM" id="CLU_329721_0_0_1"/>
<keyword evidence="11" id="KW-1185">Reference proteome</keyword>
<keyword evidence="2 7" id="KW-0732">Signal</keyword>
<evidence type="ECO:0000256" key="3">
    <source>
        <dbReference type="ARBA" id="ARBA00022737"/>
    </source>
</evidence>
<dbReference type="InterPro" id="IPR057774">
    <property type="entry name" value="D8C_UMOD/GP2/OIT3-like"/>
</dbReference>
<keyword evidence="5 6" id="KW-1015">Disulfide bond</keyword>
<dbReference type="InterPro" id="IPR057885">
    <property type="entry name" value="Ig_VWDE"/>
</dbReference>
<dbReference type="SMART" id="SM00179">
    <property type="entry name" value="EGF_CA"/>
    <property type="match status" value="2"/>
</dbReference>
<dbReference type="InterPro" id="IPR000742">
    <property type="entry name" value="EGF"/>
</dbReference>
<accession>G1NC99</accession>
<reference evidence="10" key="3">
    <citation type="submission" date="2025-09" db="UniProtKB">
        <authorList>
            <consortium name="Ensembl"/>
        </authorList>
    </citation>
    <scope>IDENTIFICATION</scope>
</reference>
<feature type="chain" id="PRO_5032367069" evidence="7">
    <location>
        <begin position="21"/>
        <end position="1311"/>
    </location>
</feature>
<dbReference type="InterPro" id="IPR058727">
    <property type="entry name" value="Helical_Vwde"/>
</dbReference>
<dbReference type="PROSITE" id="PS00010">
    <property type="entry name" value="ASX_HYDROXYL"/>
    <property type="match status" value="1"/>
</dbReference>
<reference evidence="10 11" key="1">
    <citation type="journal article" date="2010" name="PLoS Biol.">
        <title>Multi-platform next-generation sequencing of the domestic turkey (Meleagris gallopavo): genome assembly and analysis.</title>
        <authorList>
            <person name="Dalloul R.A."/>
            <person name="Long J.A."/>
            <person name="Zimin A.V."/>
            <person name="Aslam L."/>
            <person name="Beal K."/>
            <person name="Blomberg L.A."/>
            <person name="Bouffard P."/>
            <person name="Burt D.W."/>
            <person name="Crasta O."/>
            <person name="Crooijmans R.P."/>
            <person name="Cooper K."/>
            <person name="Coulombe R.A."/>
            <person name="De S."/>
            <person name="Delany M.E."/>
            <person name="Dodgson J.B."/>
            <person name="Dong J.J."/>
            <person name="Evans C."/>
            <person name="Frederickson K.M."/>
            <person name="Flicek P."/>
            <person name="Florea L."/>
            <person name="Folkerts O."/>
            <person name="Groenen M.A."/>
            <person name="Harkins T.T."/>
            <person name="Herrero J."/>
            <person name="Hoffmann S."/>
            <person name="Megens H.J."/>
            <person name="Jiang A."/>
            <person name="de Jong P."/>
            <person name="Kaiser P."/>
            <person name="Kim H."/>
            <person name="Kim K.W."/>
            <person name="Kim S."/>
            <person name="Langenberger D."/>
            <person name="Lee M.K."/>
            <person name="Lee T."/>
            <person name="Mane S."/>
            <person name="Marcais G."/>
            <person name="Marz M."/>
            <person name="McElroy A.P."/>
            <person name="Modise T."/>
            <person name="Nefedov M."/>
            <person name="Notredame C."/>
            <person name="Paton I.R."/>
            <person name="Payne W.S."/>
            <person name="Pertea G."/>
            <person name="Prickett D."/>
            <person name="Puiu D."/>
            <person name="Qioa D."/>
            <person name="Raineri E."/>
            <person name="Ruffier M."/>
            <person name="Salzberg S.L."/>
            <person name="Schatz M.C."/>
            <person name="Scheuring C."/>
            <person name="Schmidt C.J."/>
            <person name="Schroeder S."/>
            <person name="Searle S.M."/>
            <person name="Smith E.J."/>
            <person name="Smith J."/>
            <person name="Sonstegard T.S."/>
            <person name="Stadler P.F."/>
            <person name="Tafer H."/>
            <person name="Tu Z.J."/>
            <person name="Van Tassell C.P."/>
            <person name="Vilella A.J."/>
            <person name="Williams K.P."/>
            <person name="Yorke J.A."/>
            <person name="Zhang L."/>
            <person name="Zhang H.B."/>
            <person name="Zhang X."/>
            <person name="Zhang Y."/>
            <person name="Reed K.M."/>
        </authorList>
    </citation>
    <scope>NUCLEOTIDE SEQUENCE [LARGE SCALE GENOMIC DNA]</scope>
</reference>
<protein>
    <submittedName>
        <fullName evidence="10">Uncharacterized protein</fullName>
    </submittedName>
</protein>
<dbReference type="FunFam" id="2.10.25.10:FF:000499">
    <property type="entry name" value="Predicted protein"/>
    <property type="match status" value="1"/>
</dbReference>
<dbReference type="PROSITE" id="PS01186">
    <property type="entry name" value="EGF_2"/>
    <property type="match status" value="1"/>
</dbReference>
<reference evidence="10" key="2">
    <citation type="submission" date="2025-08" db="UniProtKB">
        <authorList>
            <consortium name="Ensembl"/>
        </authorList>
    </citation>
    <scope>IDENTIFICATION</scope>
</reference>
<dbReference type="InterPro" id="IPR050969">
    <property type="entry name" value="Dev_Signal_Modulators"/>
</dbReference>
<dbReference type="GO" id="GO:0009986">
    <property type="term" value="C:cell surface"/>
    <property type="evidence" value="ECO:0007669"/>
    <property type="project" value="TreeGrafter"/>
</dbReference>
<dbReference type="GeneTree" id="ENSGT00940000166910"/>
<dbReference type="Ensembl" id="ENSMGAT00000011203.3">
    <property type="protein sequence ID" value="ENSMGAP00000010349.3"/>
    <property type="gene ID" value="ENSMGAG00000010005.3"/>
</dbReference>
<dbReference type="CDD" id="cd00054">
    <property type="entry name" value="EGF_CA"/>
    <property type="match status" value="3"/>
</dbReference>
<dbReference type="Gene3D" id="2.10.25.10">
    <property type="entry name" value="Laminin"/>
    <property type="match status" value="3"/>
</dbReference>
<evidence type="ECO:0000256" key="4">
    <source>
        <dbReference type="ARBA" id="ARBA00023054"/>
    </source>
</evidence>
<evidence type="ECO:0000259" key="9">
    <source>
        <dbReference type="PROSITE" id="PS51233"/>
    </source>
</evidence>
<feature type="domain" description="EGF-like" evidence="8">
    <location>
        <begin position="1168"/>
        <end position="1207"/>
    </location>
</feature>
<dbReference type="Pfam" id="PF23283">
    <property type="entry name" value="D8C_UMOD"/>
    <property type="match status" value="1"/>
</dbReference>
<feature type="disulfide bond" evidence="6">
    <location>
        <begin position="1197"/>
        <end position="1206"/>
    </location>
</feature>
<dbReference type="InterPro" id="IPR001881">
    <property type="entry name" value="EGF-like_Ca-bd_dom"/>
</dbReference>
<feature type="disulfide bond" evidence="6">
    <location>
        <begin position="1213"/>
        <end position="1223"/>
    </location>
</feature>
<evidence type="ECO:0000256" key="5">
    <source>
        <dbReference type="ARBA" id="ARBA00023157"/>
    </source>
</evidence>
<dbReference type="SMART" id="SM00216">
    <property type="entry name" value="VWD"/>
    <property type="match status" value="1"/>
</dbReference>
<dbReference type="PROSITE" id="PS00022">
    <property type="entry name" value="EGF_1"/>
    <property type="match status" value="2"/>
</dbReference>
<proteinExistence type="predicted"/>
<dbReference type="PROSITE" id="PS50026">
    <property type="entry name" value="EGF_3"/>
    <property type="match status" value="2"/>
</dbReference>
<dbReference type="InterPro" id="IPR001846">
    <property type="entry name" value="VWF_type-D"/>
</dbReference>
<dbReference type="GO" id="GO:0005509">
    <property type="term" value="F:calcium ion binding"/>
    <property type="evidence" value="ECO:0007669"/>
    <property type="project" value="InterPro"/>
</dbReference>
<dbReference type="PANTHER" id="PTHR14949:SF53">
    <property type="entry name" value="VON WILLEBRAND FACTOR D AND EGF DOMAIN-CONTAINING PROTEIN"/>
    <property type="match status" value="1"/>
</dbReference>
<keyword evidence="3" id="KW-0677">Repeat</keyword>
<sequence length="1311" mass="145276">MPGGAHLWLCAAVLGCLAAAKPLRRVLECHPGGHQILKSPYRSVDFDSSHLQQSAIQDLICDHSLAPGWYRFMIFDKPAEMPTKCVEMNHCGTQAPVWLSLKESESMPQPGEIKQLTACATWKFFFSMSKDCCLFRIPVSVRNCGDFFVYLLQPTQGCMGYCAEGEVAPSTSPSVSPPLPAIPEVAAELIKGSIYLRCTFGIPFANSSVGFIVTWSRLSPEGIKEELKHERTVHTFSLLELNGINIRLGERVYCSSSAFFMEKPSIQSSPVESKEFFAGIKIHPEVYDISEDGKEYRLSIESNIPVPCPEFNQVESDCRISLRLNTVDEDKEQLGLNLALSSCHVDLLQKPCRNGICSQAIIYFTAVTDFIQDGDRITRIAVEPISSENFLWNGYVPESAKIRVKDLPTAYCYSFTDPHIITFDGRLYDNFKTGTFVLYKSTARDFEVHVRQWDCGSLQYPASCNCGFVAKEGSDIIAYDMCSGQLHESQPHLSIISRDTTGSNVRITESYLGRKVTVLFSSGAFIRADVSEWGMSITLRAPSSDYRNTMGLCGTFDGSAENDYHTANGVEIPNNSDALFSFIKEWRIPPGGSLFDKTPSSLPSSRKTDFCDCTFEDVGLDPSVHKLKAASKLELPLSCKDSENGRFLSLIPGLDVTAEYLGPIDLVKGLKKHSSVHEMDSSTLLQKENNQNKLHRLSLVKPHISAASKISIAKEGTSSSDIKRISDSYSNHKSQSVTSRRKRQSYYEYHPVFLFQNLSQTDLEAYRYFFPEDHTTDKDKKFLPSWPTPSGLTESSALRLCQQAIANSSIGRACGGLLGRRMEDAISICVKDLLLKDDLRWAEASLALLENECEKRVLEERNYSQQELQGFVENLLIALKCPSLCSGNGECTEWGCACFQGYGSYDCSILSDQAPEITELENAGLCDIRQYDCTSVRVFGHGFRESSNLKCEIIRLQYTDSQWIPGEPLIMSAAFQNVGTVDCELPNNGPQSDVVDLVDDKPIAWWKIKISNDGLTYSNSKTMIIYDGACQICELQESGLCALKEKTCNIDGLCYGEGDTNPTSPCLLCRPDTSRLTWSVVENNQPPVLETFQSMLQTFYGEDFVYQFLASDPEGSAILFTLESGPEGASLSPSGLLLWKALSKNPHKLTFSLTDDCNAETKVEIEIRVNSCDCLNNGSCVTNINFPPGSGRYLCVCVAGFEGDLCQVNTDDCKLNQCGTGKCVDGINSYYCECPPELQGENCQDDIDECASNPCFPGVFCFNTFGSYYCGSCPNNLHGNGKSCYETLDNIYVKRKDFIGEAGENKGDFIS</sequence>
<dbReference type="InterPro" id="IPR018097">
    <property type="entry name" value="EGF_Ca-bd_CS"/>
</dbReference>
<organism evidence="10 11">
    <name type="scientific">Meleagris gallopavo</name>
    <name type="common">Wild turkey</name>
    <dbReference type="NCBI Taxonomy" id="9103"/>
    <lineage>
        <taxon>Eukaryota</taxon>
        <taxon>Metazoa</taxon>
        <taxon>Chordata</taxon>
        <taxon>Craniata</taxon>
        <taxon>Vertebrata</taxon>
        <taxon>Euteleostomi</taxon>
        <taxon>Archelosauria</taxon>
        <taxon>Archosauria</taxon>
        <taxon>Dinosauria</taxon>
        <taxon>Saurischia</taxon>
        <taxon>Theropoda</taxon>
        <taxon>Coelurosauria</taxon>
        <taxon>Aves</taxon>
        <taxon>Neognathae</taxon>
        <taxon>Galloanserae</taxon>
        <taxon>Galliformes</taxon>
        <taxon>Phasianidae</taxon>
        <taxon>Meleagridinae</taxon>
        <taxon>Meleagris</taxon>
    </lineage>
</organism>
<dbReference type="Proteomes" id="UP000001645">
    <property type="component" value="Chromosome 6"/>
</dbReference>
<dbReference type="InterPro" id="IPR009030">
    <property type="entry name" value="Growth_fac_rcpt_cys_sf"/>
</dbReference>
<comment type="caution">
    <text evidence="6">Lacks conserved residue(s) required for the propagation of feature annotation.</text>
</comment>
<feature type="domain" description="EGF-like" evidence="8">
    <location>
        <begin position="1209"/>
        <end position="1244"/>
    </location>
</feature>
<dbReference type="PANTHER" id="PTHR14949">
    <property type="entry name" value="EGF-LIKE-DOMAIN, MULTIPLE 7, 8"/>
    <property type="match status" value="1"/>
</dbReference>
<dbReference type="InterPro" id="IPR000152">
    <property type="entry name" value="EGF-type_Asp/Asn_hydroxyl_site"/>
</dbReference>
<dbReference type="GO" id="GO:0005102">
    <property type="term" value="F:signaling receptor binding"/>
    <property type="evidence" value="ECO:0007669"/>
    <property type="project" value="TreeGrafter"/>
</dbReference>
<dbReference type="SMART" id="SM00181">
    <property type="entry name" value="EGF"/>
    <property type="match status" value="4"/>
</dbReference>
<feature type="domain" description="VWFD" evidence="9">
    <location>
        <begin position="410"/>
        <end position="594"/>
    </location>
</feature>
<evidence type="ECO:0000313" key="11">
    <source>
        <dbReference type="Proteomes" id="UP000001645"/>
    </source>
</evidence>
<feature type="signal peptide" evidence="7">
    <location>
        <begin position="1"/>
        <end position="20"/>
    </location>
</feature>
<evidence type="ECO:0000256" key="7">
    <source>
        <dbReference type="SAM" id="SignalP"/>
    </source>
</evidence>
<dbReference type="Pfam" id="PF00094">
    <property type="entry name" value="VWD"/>
    <property type="match status" value="1"/>
</dbReference>
<dbReference type="PROSITE" id="PS51233">
    <property type="entry name" value="VWFD"/>
    <property type="match status" value="1"/>
</dbReference>
<dbReference type="GO" id="GO:0005576">
    <property type="term" value="C:extracellular region"/>
    <property type="evidence" value="ECO:0007669"/>
    <property type="project" value="TreeGrafter"/>
</dbReference>
<evidence type="ECO:0000256" key="6">
    <source>
        <dbReference type="PROSITE-ProRule" id="PRU00076"/>
    </source>
</evidence>
<name>G1NC99_MELGA</name>
<evidence type="ECO:0000313" key="10">
    <source>
        <dbReference type="Ensembl" id="ENSMGAP00000010349.3"/>
    </source>
</evidence>
<evidence type="ECO:0000256" key="2">
    <source>
        <dbReference type="ARBA" id="ARBA00022729"/>
    </source>
</evidence>